<dbReference type="Proteomes" id="UP001472677">
    <property type="component" value="Unassembled WGS sequence"/>
</dbReference>
<evidence type="ECO:0000256" key="1">
    <source>
        <dbReference type="SAM" id="Phobius"/>
    </source>
</evidence>
<proteinExistence type="predicted"/>
<keyword evidence="1" id="KW-0472">Membrane</keyword>
<comment type="caution">
    <text evidence="2">The sequence shown here is derived from an EMBL/GenBank/DDBJ whole genome shotgun (WGS) entry which is preliminary data.</text>
</comment>
<reference evidence="2 3" key="1">
    <citation type="journal article" date="2024" name="G3 (Bethesda)">
        <title>Genome assembly of Hibiscus sabdariffa L. provides insights into metabolisms of medicinal natural products.</title>
        <authorList>
            <person name="Kim T."/>
        </authorList>
    </citation>
    <scope>NUCLEOTIDE SEQUENCE [LARGE SCALE GENOMIC DNA]</scope>
    <source>
        <strain evidence="2">TK-2024</strain>
        <tissue evidence="2">Old leaves</tissue>
    </source>
</reference>
<accession>A0ABR2EMJ9</accession>
<name>A0ABR2EMJ9_9ROSI</name>
<keyword evidence="3" id="KW-1185">Reference proteome</keyword>
<sequence>MSWNSICPTNRVLPLWKMAFFPITWSIWMGRNELVFRGRNTDPNHLFDIILLRLGLWSRAKWQESLVSITDFMINPKGWCMVSGPDRRIDCEDWSAPPCGYVKFNTDGAVM</sequence>
<organism evidence="2 3">
    <name type="scientific">Hibiscus sabdariffa</name>
    <name type="common">roselle</name>
    <dbReference type="NCBI Taxonomy" id="183260"/>
    <lineage>
        <taxon>Eukaryota</taxon>
        <taxon>Viridiplantae</taxon>
        <taxon>Streptophyta</taxon>
        <taxon>Embryophyta</taxon>
        <taxon>Tracheophyta</taxon>
        <taxon>Spermatophyta</taxon>
        <taxon>Magnoliopsida</taxon>
        <taxon>eudicotyledons</taxon>
        <taxon>Gunneridae</taxon>
        <taxon>Pentapetalae</taxon>
        <taxon>rosids</taxon>
        <taxon>malvids</taxon>
        <taxon>Malvales</taxon>
        <taxon>Malvaceae</taxon>
        <taxon>Malvoideae</taxon>
        <taxon>Hibiscus</taxon>
    </lineage>
</organism>
<keyword evidence="1" id="KW-1133">Transmembrane helix</keyword>
<keyword evidence="1" id="KW-0812">Transmembrane</keyword>
<dbReference type="EMBL" id="JBBPBM010000012">
    <property type="protein sequence ID" value="KAK8563232.1"/>
    <property type="molecule type" value="Genomic_DNA"/>
</dbReference>
<evidence type="ECO:0000313" key="3">
    <source>
        <dbReference type="Proteomes" id="UP001472677"/>
    </source>
</evidence>
<protein>
    <submittedName>
        <fullName evidence="2">Uncharacterized protein</fullName>
    </submittedName>
</protein>
<feature type="transmembrane region" description="Helical" evidence="1">
    <location>
        <begin position="12"/>
        <end position="30"/>
    </location>
</feature>
<gene>
    <name evidence="2" type="ORF">V6N12_011285</name>
</gene>
<evidence type="ECO:0000313" key="2">
    <source>
        <dbReference type="EMBL" id="KAK8563232.1"/>
    </source>
</evidence>